<organism evidence="1 2">
    <name type="scientific">Sphenostylis stenocarpa</name>
    <dbReference type="NCBI Taxonomy" id="92480"/>
    <lineage>
        <taxon>Eukaryota</taxon>
        <taxon>Viridiplantae</taxon>
        <taxon>Streptophyta</taxon>
        <taxon>Embryophyta</taxon>
        <taxon>Tracheophyta</taxon>
        <taxon>Spermatophyta</taxon>
        <taxon>Magnoliopsida</taxon>
        <taxon>eudicotyledons</taxon>
        <taxon>Gunneridae</taxon>
        <taxon>Pentapetalae</taxon>
        <taxon>rosids</taxon>
        <taxon>fabids</taxon>
        <taxon>Fabales</taxon>
        <taxon>Fabaceae</taxon>
        <taxon>Papilionoideae</taxon>
        <taxon>50 kb inversion clade</taxon>
        <taxon>NPAAA clade</taxon>
        <taxon>indigoferoid/millettioid clade</taxon>
        <taxon>Phaseoleae</taxon>
        <taxon>Sphenostylis</taxon>
    </lineage>
</organism>
<evidence type="ECO:0000313" key="2">
    <source>
        <dbReference type="Proteomes" id="UP001189624"/>
    </source>
</evidence>
<keyword evidence="2" id="KW-1185">Reference proteome</keyword>
<dbReference type="Proteomes" id="UP001189624">
    <property type="component" value="Chromosome 10"/>
</dbReference>
<reference evidence="1" key="1">
    <citation type="submission" date="2023-10" db="EMBL/GenBank/DDBJ databases">
        <authorList>
            <person name="Domelevo Entfellner J.-B."/>
        </authorList>
    </citation>
    <scope>NUCLEOTIDE SEQUENCE</scope>
</reference>
<protein>
    <submittedName>
        <fullName evidence="1">Uncharacterized protein</fullName>
    </submittedName>
</protein>
<proteinExistence type="predicted"/>
<dbReference type="AlphaFoldDB" id="A0AA86W3P8"/>
<gene>
    <name evidence="1" type="ORF">AYBTSS11_LOCUS30075</name>
</gene>
<sequence length="101" mass="11655">MLRSILTLPACLFPFHLISYIHPYLSSYPLDQFGSIHMLEQFLIHNVMGNDKFTKFTCTNNLRTTVVQYKKLHNPKSHPNQKLPQGIKLITSALMKAPGWE</sequence>
<dbReference type="EMBL" id="OY731407">
    <property type="protein sequence ID" value="CAJ1977904.1"/>
    <property type="molecule type" value="Genomic_DNA"/>
</dbReference>
<dbReference type="Gramene" id="rna-AYBTSS11_LOCUS30075">
    <property type="protein sequence ID" value="CAJ1977904.1"/>
    <property type="gene ID" value="gene-AYBTSS11_LOCUS30075"/>
</dbReference>
<evidence type="ECO:0000313" key="1">
    <source>
        <dbReference type="EMBL" id="CAJ1977904.1"/>
    </source>
</evidence>
<accession>A0AA86W3P8</accession>
<name>A0AA86W3P8_9FABA</name>